<dbReference type="Proteomes" id="UP001017257">
    <property type="component" value="Chromosome"/>
</dbReference>
<organism evidence="1 2">
    <name type="scientific">Microvirga terrae</name>
    <dbReference type="NCBI Taxonomy" id="2740529"/>
    <lineage>
        <taxon>Bacteria</taxon>
        <taxon>Pseudomonadati</taxon>
        <taxon>Pseudomonadota</taxon>
        <taxon>Alphaproteobacteria</taxon>
        <taxon>Hyphomicrobiales</taxon>
        <taxon>Methylobacteriaceae</taxon>
        <taxon>Microvirga</taxon>
    </lineage>
</organism>
<dbReference type="RefSeq" id="WP_173947996.1">
    <property type="nucleotide sequence ID" value="NZ_CP102845.1"/>
</dbReference>
<protein>
    <submittedName>
        <fullName evidence="1">Uncharacterized protein</fullName>
    </submittedName>
</protein>
<proteinExistence type="predicted"/>
<evidence type="ECO:0000313" key="1">
    <source>
        <dbReference type="EMBL" id="UVF18506.1"/>
    </source>
</evidence>
<dbReference type="EMBL" id="CP102845">
    <property type="protein sequence ID" value="UVF18506.1"/>
    <property type="molecule type" value="Genomic_DNA"/>
</dbReference>
<name>A0ABY5RMQ1_9HYPH</name>
<sequence length="125" mass="13894">MTRHPATLGLGLGVRVAMAREEELERMLSYSRALGQGVSYLLTRLLIEHVKARANDPEVCMVNTRAMLDWTLVGFRGSVPVHGGGQLEITDEIRGRILLILDAIEREARDALNLAPPVKERHWGA</sequence>
<reference evidence="1" key="1">
    <citation type="submission" date="2022-08" db="EMBL/GenBank/DDBJ databases">
        <title>Microvirga terrae sp. nov., isolated from soil.</title>
        <authorList>
            <person name="Kim K.H."/>
            <person name="Seo Y.L."/>
            <person name="Kim J.M."/>
            <person name="Lee J.K."/>
            <person name="Han D.M."/>
            <person name="Jeon C.O."/>
        </authorList>
    </citation>
    <scope>NUCLEOTIDE SEQUENCE</scope>
    <source>
        <strain evidence="1">R24</strain>
    </source>
</reference>
<accession>A0ABY5RMQ1</accession>
<keyword evidence="2" id="KW-1185">Reference proteome</keyword>
<gene>
    <name evidence="1" type="ORF">HPT29_018735</name>
</gene>
<evidence type="ECO:0000313" key="2">
    <source>
        <dbReference type="Proteomes" id="UP001017257"/>
    </source>
</evidence>